<evidence type="ECO:0000259" key="2">
    <source>
        <dbReference type="Pfam" id="PF07007"/>
    </source>
</evidence>
<gene>
    <name evidence="3" type="ORF">ORQ98_27915</name>
</gene>
<dbReference type="Proteomes" id="UP001528823">
    <property type="component" value="Unassembled WGS sequence"/>
</dbReference>
<feature type="signal peptide" evidence="1">
    <location>
        <begin position="1"/>
        <end position="19"/>
    </location>
</feature>
<protein>
    <submittedName>
        <fullName evidence="3">Lysozyme inhibitor LprI family protein</fullName>
    </submittedName>
</protein>
<feature type="chain" id="PRO_5047255947" evidence="1">
    <location>
        <begin position="20"/>
        <end position="163"/>
    </location>
</feature>
<dbReference type="Gene3D" id="1.20.1270.180">
    <property type="match status" value="1"/>
</dbReference>
<keyword evidence="1" id="KW-0732">Signal</keyword>
<reference evidence="3 4" key="1">
    <citation type="submission" date="2022-11" db="EMBL/GenBank/DDBJ databases">
        <title>Spartinivicinus poritis sp. nov., isolated from scleractinian coral Porites lutea.</title>
        <authorList>
            <person name="Zhang G."/>
            <person name="Cai L."/>
            <person name="Wei Q."/>
        </authorList>
    </citation>
    <scope>NUCLEOTIDE SEQUENCE [LARGE SCALE GENOMIC DNA]</scope>
    <source>
        <strain evidence="3 4">A2-2</strain>
    </source>
</reference>
<proteinExistence type="predicted"/>
<sequence>MKNILICLLGLFLLNNAFAYETIEDCSPPDVPLGKCVEELVEKNKIQLSLCNTLPTQTMVVCASRLADKADKDLNRAYKEIMKLKDKKAQTALRKTQRLWIKFKEAECNAINVLGSDSEYYSESCRATITMRRINDLMIMLPNDDLYNELDNRYGEVSLHRSI</sequence>
<comment type="caution">
    <text evidence="3">The sequence shown here is derived from an EMBL/GenBank/DDBJ whole genome shotgun (WGS) entry which is preliminary data.</text>
</comment>
<dbReference type="InterPro" id="IPR009739">
    <property type="entry name" value="LprI-like_N"/>
</dbReference>
<keyword evidence="4" id="KW-1185">Reference proteome</keyword>
<name>A0ABT5UHK4_9GAMM</name>
<evidence type="ECO:0000256" key="1">
    <source>
        <dbReference type="SAM" id="SignalP"/>
    </source>
</evidence>
<dbReference type="EMBL" id="JAPMOU010000086">
    <property type="protein sequence ID" value="MDE1465797.1"/>
    <property type="molecule type" value="Genomic_DNA"/>
</dbReference>
<dbReference type="Pfam" id="PF07007">
    <property type="entry name" value="LprI"/>
    <property type="match status" value="1"/>
</dbReference>
<accession>A0ABT5UHK4</accession>
<feature type="domain" description="Lysozyme inhibitor LprI-like N-terminal" evidence="2">
    <location>
        <begin position="56"/>
        <end position="137"/>
    </location>
</feature>
<evidence type="ECO:0000313" key="4">
    <source>
        <dbReference type="Proteomes" id="UP001528823"/>
    </source>
</evidence>
<evidence type="ECO:0000313" key="3">
    <source>
        <dbReference type="EMBL" id="MDE1465797.1"/>
    </source>
</evidence>
<dbReference type="RefSeq" id="WP_274692100.1">
    <property type="nucleotide sequence ID" value="NZ_JAPMOU010000086.1"/>
</dbReference>
<organism evidence="3 4">
    <name type="scientific">Spartinivicinus poritis</name>
    <dbReference type="NCBI Taxonomy" id="2994640"/>
    <lineage>
        <taxon>Bacteria</taxon>
        <taxon>Pseudomonadati</taxon>
        <taxon>Pseudomonadota</taxon>
        <taxon>Gammaproteobacteria</taxon>
        <taxon>Oceanospirillales</taxon>
        <taxon>Zooshikellaceae</taxon>
        <taxon>Spartinivicinus</taxon>
    </lineage>
</organism>